<dbReference type="EMBL" id="UGLW01000003">
    <property type="protein sequence ID" value="STV00000.1"/>
    <property type="molecule type" value="Genomic_DNA"/>
</dbReference>
<reference evidence="1 2" key="1">
    <citation type="submission" date="2018-06" db="EMBL/GenBank/DDBJ databases">
        <authorList>
            <consortium name="Pathogen Informatics"/>
            <person name="Doyle S."/>
        </authorList>
    </citation>
    <scope>NUCLEOTIDE SEQUENCE [LARGE SCALE GENOMIC DNA]</scope>
    <source>
        <strain evidence="1 2">NCTC10313</strain>
    </source>
</reference>
<accession>A0A378A618</accession>
<proteinExistence type="predicted"/>
<name>A0A378A618_KLEPO</name>
<dbReference type="AlphaFoldDB" id="A0A378A618"/>
<gene>
    <name evidence="1" type="ORF">NCTC10313_05167</name>
</gene>
<dbReference type="Proteomes" id="UP000254487">
    <property type="component" value="Unassembled WGS sequence"/>
</dbReference>
<organism evidence="1 2">
    <name type="scientific">Klebsiella pneumoniae subsp. ozaenae</name>
    <dbReference type="NCBI Taxonomy" id="574"/>
    <lineage>
        <taxon>Bacteria</taxon>
        <taxon>Pseudomonadati</taxon>
        <taxon>Pseudomonadota</taxon>
        <taxon>Gammaproteobacteria</taxon>
        <taxon>Enterobacterales</taxon>
        <taxon>Enterobacteriaceae</taxon>
        <taxon>Klebsiella/Raoultella group</taxon>
        <taxon>Klebsiella</taxon>
        <taxon>Klebsiella pneumoniae complex</taxon>
    </lineage>
</organism>
<protein>
    <submittedName>
        <fullName evidence="1">Uncharacterized protein</fullName>
    </submittedName>
</protein>
<evidence type="ECO:0000313" key="2">
    <source>
        <dbReference type="Proteomes" id="UP000254487"/>
    </source>
</evidence>
<sequence>MPQKRFMGVNSGSGNWIEGQWYQEKNELKAKAFGGARSDTDLVIVSDGVTPRDKSYAVMVRQKNQDGYG</sequence>
<evidence type="ECO:0000313" key="1">
    <source>
        <dbReference type="EMBL" id="STV00000.1"/>
    </source>
</evidence>